<dbReference type="SMART" id="SM00829">
    <property type="entry name" value="PKS_ER"/>
    <property type="match status" value="1"/>
</dbReference>
<protein>
    <submittedName>
        <fullName evidence="3">Zinc-binding dehydrogenase</fullName>
    </submittedName>
</protein>
<feature type="domain" description="Enoyl reductase (ER)" evidence="2">
    <location>
        <begin position="21"/>
        <end position="332"/>
    </location>
</feature>
<dbReference type="InterPro" id="IPR011032">
    <property type="entry name" value="GroES-like_sf"/>
</dbReference>
<dbReference type="InterPro" id="IPR020843">
    <property type="entry name" value="ER"/>
</dbReference>
<keyword evidence="4" id="KW-1185">Reference proteome</keyword>
<dbReference type="InterPro" id="IPR045010">
    <property type="entry name" value="MDR_fam"/>
</dbReference>
<name>A0ABX1PUV4_9RHOO</name>
<evidence type="ECO:0000256" key="1">
    <source>
        <dbReference type="ARBA" id="ARBA00023002"/>
    </source>
</evidence>
<gene>
    <name evidence="3" type="ORF">GPA22_00665</name>
</gene>
<keyword evidence="1" id="KW-0560">Oxidoreductase</keyword>
<dbReference type="InterPro" id="IPR041694">
    <property type="entry name" value="ADH_N_2"/>
</dbReference>
<comment type="caution">
    <text evidence="3">The sequence shown here is derived from an EMBL/GenBank/DDBJ whole genome shotgun (WGS) entry which is preliminary data.</text>
</comment>
<evidence type="ECO:0000313" key="3">
    <source>
        <dbReference type="EMBL" id="NMG42251.1"/>
    </source>
</evidence>
<dbReference type="InterPro" id="IPR013149">
    <property type="entry name" value="ADH-like_C"/>
</dbReference>
<dbReference type="SUPFAM" id="SSF50129">
    <property type="entry name" value="GroES-like"/>
    <property type="match status" value="1"/>
</dbReference>
<reference evidence="3 4" key="1">
    <citation type="submission" date="2019-12" db="EMBL/GenBank/DDBJ databases">
        <title>Comparative genomics gives insights into the taxonomy of the Azoarcus-Aromatoleum group and reveals separate origins of nif in the plant-associated Azoarcus and non-plant-associated Aromatoleum sub-groups.</title>
        <authorList>
            <person name="Lafos M."/>
            <person name="Maluk M."/>
            <person name="Batista M."/>
            <person name="Junghare M."/>
            <person name="Carmona M."/>
            <person name="Faoro H."/>
            <person name="Cruz L.M."/>
            <person name="Battistoni F."/>
            <person name="De Souza E."/>
            <person name="Pedrosa F."/>
            <person name="Chen W.-M."/>
            <person name="Poole P.S."/>
            <person name="Dixon R.A."/>
            <person name="James E.K."/>
        </authorList>
    </citation>
    <scope>NUCLEOTIDE SEQUENCE [LARGE SCALE GENOMIC DNA]</scope>
    <source>
        <strain evidence="3 4">Td21</strain>
    </source>
</reference>
<dbReference type="PANTHER" id="PTHR43205">
    <property type="entry name" value="PROSTAGLANDIN REDUCTASE"/>
    <property type="match status" value="1"/>
</dbReference>
<sequence length="341" mass="36333">MAPIGVNRQWIYKQRPQDAVGVEHFEMREVALPTAGAGQLLVRVLVASVSPGQRAWMMTDTYRPRLQPGEVMASYGLAEVVESRSEGFTPGDIVDGDFGWQDYAVVAPGAVRRRQAGIPLEWLVGVLNLTGFAAHVGLFEVARPRPGETVVVSGAGGATGCVAVQLAKLAGCRVVAIAGGAAKGQWLVEDLGADAAVDYKSGDLDGQLQAACPEGIDVYFDNTGGEILAAVLARMNAHGRVACCGSVSQYNQDDWGEGPRGVPGVLVAKRIRMQGFVVFDHLHRRPNVESGFLELLRSGKLKAPVQTVDGLENAPQALIDLLEGRNRGKMMVSVASPRQPR</sequence>
<dbReference type="Gene3D" id="3.40.50.720">
    <property type="entry name" value="NAD(P)-binding Rossmann-like Domain"/>
    <property type="match status" value="1"/>
</dbReference>
<dbReference type="SUPFAM" id="SSF51735">
    <property type="entry name" value="NAD(P)-binding Rossmann-fold domains"/>
    <property type="match status" value="1"/>
</dbReference>
<dbReference type="Pfam" id="PF16884">
    <property type="entry name" value="ADH_N_2"/>
    <property type="match status" value="1"/>
</dbReference>
<dbReference type="RefSeq" id="WP_169254169.1">
    <property type="nucleotide sequence ID" value="NZ_WTVN01000001.1"/>
</dbReference>
<dbReference type="Gene3D" id="3.90.180.10">
    <property type="entry name" value="Medium-chain alcohol dehydrogenases, catalytic domain"/>
    <property type="match status" value="1"/>
</dbReference>
<dbReference type="PANTHER" id="PTHR43205:SF7">
    <property type="entry name" value="PROSTAGLANDIN REDUCTASE 1"/>
    <property type="match status" value="1"/>
</dbReference>
<dbReference type="CDD" id="cd05288">
    <property type="entry name" value="PGDH"/>
    <property type="match status" value="1"/>
</dbReference>
<dbReference type="Pfam" id="PF00107">
    <property type="entry name" value="ADH_zinc_N"/>
    <property type="match status" value="1"/>
</dbReference>
<accession>A0ABX1PUV4</accession>
<evidence type="ECO:0000259" key="2">
    <source>
        <dbReference type="SMART" id="SM00829"/>
    </source>
</evidence>
<dbReference type="InterPro" id="IPR036291">
    <property type="entry name" value="NAD(P)-bd_dom_sf"/>
</dbReference>
<organism evidence="3 4">
    <name type="scientific">Aromatoleum toluvorans</name>
    <dbReference type="NCBI Taxonomy" id="92002"/>
    <lineage>
        <taxon>Bacteria</taxon>
        <taxon>Pseudomonadati</taxon>
        <taxon>Pseudomonadota</taxon>
        <taxon>Betaproteobacteria</taxon>
        <taxon>Rhodocyclales</taxon>
        <taxon>Rhodocyclaceae</taxon>
        <taxon>Aromatoleum</taxon>
    </lineage>
</organism>
<dbReference type="Proteomes" id="UP000623795">
    <property type="component" value="Unassembled WGS sequence"/>
</dbReference>
<dbReference type="EMBL" id="WTVN01000001">
    <property type="protein sequence ID" value="NMG42251.1"/>
    <property type="molecule type" value="Genomic_DNA"/>
</dbReference>
<proteinExistence type="predicted"/>
<evidence type="ECO:0000313" key="4">
    <source>
        <dbReference type="Proteomes" id="UP000623795"/>
    </source>
</evidence>